<dbReference type="InterPro" id="IPR001516">
    <property type="entry name" value="Proton_antipo_N"/>
</dbReference>
<keyword evidence="2 6" id="KW-0812">Transmembrane</keyword>
<evidence type="ECO:0000256" key="2">
    <source>
        <dbReference type="ARBA" id="ARBA00022692"/>
    </source>
</evidence>
<evidence type="ECO:0000256" key="3">
    <source>
        <dbReference type="ARBA" id="ARBA00022989"/>
    </source>
</evidence>
<dbReference type="Pfam" id="PF00662">
    <property type="entry name" value="Proton_antipo_N"/>
    <property type="match status" value="1"/>
</dbReference>
<feature type="transmembrane region" description="Helical" evidence="6">
    <location>
        <begin position="434"/>
        <end position="455"/>
    </location>
</feature>
<proteinExistence type="predicted"/>
<reference evidence="9 10" key="1">
    <citation type="submission" date="2018-09" db="EMBL/GenBank/DDBJ databases">
        <title>Genomic Encyclopedia of Archaeal and Bacterial Type Strains, Phase II (KMG-II): from individual species to whole genera.</title>
        <authorList>
            <person name="Goeker M."/>
        </authorList>
    </citation>
    <scope>NUCLEOTIDE SEQUENCE [LARGE SCALE GENOMIC DNA]</scope>
    <source>
        <strain evidence="9 10">DSM 13151</strain>
    </source>
</reference>
<evidence type="ECO:0000256" key="6">
    <source>
        <dbReference type="SAM" id="Phobius"/>
    </source>
</evidence>
<dbReference type="InterPro" id="IPR001750">
    <property type="entry name" value="ND/Mrp_TM"/>
</dbReference>
<comment type="subcellular location">
    <subcellularLocation>
        <location evidence="1">Membrane</location>
        <topology evidence="1">Multi-pass membrane protein</topology>
    </subcellularLocation>
</comment>
<feature type="region of interest" description="Disordered" evidence="5">
    <location>
        <begin position="1"/>
        <end position="28"/>
    </location>
</feature>
<accession>A0A419WDH8</accession>
<evidence type="ECO:0000256" key="1">
    <source>
        <dbReference type="ARBA" id="ARBA00004141"/>
    </source>
</evidence>
<dbReference type="InterPro" id="IPR003945">
    <property type="entry name" value="NU5C-like"/>
</dbReference>
<name>A0A419WDH8_9EURY</name>
<evidence type="ECO:0000259" key="7">
    <source>
        <dbReference type="Pfam" id="PF00361"/>
    </source>
</evidence>
<feature type="compositionally biased region" description="Polar residues" evidence="5">
    <location>
        <begin position="1"/>
        <end position="11"/>
    </location>
</feature>
<evidence type="ECO:0000256" key="5">
    <source>
        <dbReference type="SAM" id="MobiDB-lite"/>
    </source>
</evidence>
<sequence>MFKAVVTTTGRTGPEAGPSAPVGGDTRRMTDERSIDAAQLSELTTTDDSVVPRASTRLVWMLFLCSVGILALTIRRGEPWTGVDYAVVDGLTAVLWVVVTFFSGIVHSYSRRYMAGDRDLERFFARVFAFTLVVMVLTAADHIALFAAAWLAMGLLMAALIGHVRDWEQAQAAGALARRYFVASSAVLAGSLALLAWESGTTSIAGILGGLEAVSPTIGLVAAGGLVLAALIQSALFPFHGWLLSSMTAPTPASALMHAGFVNAGGVLLTRFSPLVADHLAIMSAVVVLGAVSALLGQAMLLVQTNVKRKLGSSTMAQMGFMILQCGLGFFAAAIAHLILHGFYKAYLFLSSGAVVEEAAPKSTAKHAGHTEFGFSSAVVSLLTAVGGGVLFGALTGKATGLAFDSGTILTLVVVLTTLTAARDILNRTTLPRAVRFVSVPLVVLTAIGGYALLYNAISAVVPSAMTHASTDVTIAHGLVAALFVGAYVATEFGWHRSSERLYVSLLNLSEPDSATVLTNKEEYKDV</sequence>
<protein>
    <submittedName>
        <fullName evidence="9">NAD(P)H-quinone oxidoreductase subunit 5</fullName>
    </submittedName>
</protein>
<feature type="domain" description="NADH:quinone oxidoreductase/Mrp antiporter transmembrane" evidence="7">
    <location>
        <begin position="140"/>
        <end position="359"/>
    </location>
</feature>
<feature type="domain" description="NADH-Ubiquinone oxidoreductase (complex I) chain 5 N-terminal" evidence="8">
    <location>
        <begin position="88"/>
        <end position="124"/>
    </location>
</feature>
<dbReference type="PANTHER" id="PTHR42829:SF1">
    <property type="entry name" value="INORGANIC CARBON TRANSPORTER SUBUNIT DABB-RELATED"/>
    <property type="match status" value="1"/>
</dbReference>
<feature type="transmembrane region" description="Helical" evidence="6">
    <location>
        <begin position="280"/>
        <end position="303"/>
    </location>
</feature>
<dbReference type="GO" id="GO:0015990">
    <property type="term" value="P:electron transport coupled proton transport"/>
    <property type="evidence" value="ECO:0007669"/>
    <property type="project" value="TreeGrafter"/>
</dbReference>
<dbReference type="EMBL" id="RAPO01000003">
    <property type="protein sequence ID" value="RKD93517.1"/>
    <property type="molecule type" value="Genomic_DNA"/>
</dbReference>
<evidence type="ECO:0000259" key="8">
    <source>
        <dbReference type="Pfam" id="PF00662"/>
    </source>
</evidence>
<dbReference type="Pfam" id="PF00361">
    <property type="entry name" value="Proton_antipo_M"/>
    <property type="match status" value="1"/>
</dbReference>
<keyword evidence="4 6" id="KW-0472">Membrane</keyword>
<comment type="caution">
    <text evidence="9">The sequence shown here is derived from an EMBL/GenBank/DDBJ whole genome shotgun (WGS) entry which is preliminary data.</text>
</comment>
<feature type="transmembrane region" description="Helical" evidence="6">
    <location>
        <begin position="315"/>
        <end position="336"/>
    </location>
</feature>
<dbReference type="PRINTS" id="PR01434">
    <property type="entry name" value="NADHDHGNASE5"/>
</dbReference>
<keyword evidence="3 6" id="KW-1133">Transmembrane helix</keyword>
<feature type="transmembrane region" description="Helical" evidence="6">
    <location>
        <begin position="217"/>
        <end position="243"/>
    </location>
</feature>
<feature type="transmembrane region" description="Helical" evidence="6">
    <location>
        <begin position="123"/>
        <end position="140"/>
    </location>
</feature>
<feature type="transmembrane region" description="Helical" evidence="6">
    <location>
        <begin position="146"/>
        <end position="164"/>
    </location>
</feature>
<evidence type="ECO:0000256" key="4">
    <source>
        <dbReference type="ARBA" id="ARBA00023136"/>
    </source>
</evidence>
<feature type="transmembrane region" description="Helical" evidence="6">
    <location>
        <begin position="401"/>
        <end position="422"/>
    </location>
</feature>
<feature type="transmembrane region" description="Helical" evidence="6">
    <location>
        <begin position="475"/>
        <end position="495"/>
    </location>
</feature>
<feature type="transmembrane region" description="Helical" evidence="6">
    <location>
        <begin position="83"/>
        <end position="102"/>
    </location>
</feature>
<keyword evidence="10" id="KW-1185">Reference proteome</keyword>
<feature type="transmembrane region" description="Helical" evidence="6">
    <location>
        <begin position="176"/>
        <end position="197"/>
    </location>
</feature>
<evidence type="ECO:0000313" key="10">
    <source>
        <dbReference type="Proteomes" id="UP000283805"/>
    </source>
</evidence>
<feature type="transmembrane region" description="Helical" evidence="6">
    <location>
        <begin position="58"/>
        <end position="77"/>
    </location>
</feature>
<feature type="transmembrane region" description="Helical" evidence="6">
    <location>
        <begin position="373"/>
        <end position="395"/>
    </location>
</feature>
<dbReference type="Proteomes" id="UP000283805">
    <property type="component" value="Unassembled WGS sequence"/>
</dbReference>
<dbReference type="PANTHER" id="PTHR42829">
    <property type="entry name" value="NADH-UBIQUINONE OXIDOREDUCTASE CHAIN 5"/>
    <property type="match status" value="1"/>
</dbReference>
<dbReference type="GO" id="GO:0008137">
    <property type="term" value="F:NADH dehydrogenase (ubiquinone) activity"/>
    <property type="evidence" value="ECO:0007669"/>
    <property type="project" value="InterPro"/>
</dbReference>
<dbReference type="GO" id="GO:0016020">
    <property type="term" value="C:membrane"/>
    <property type="evidence" value="ECO:0007669"/>
    <property type="project" value="UniProtKB-SubCell"/>
</dbReference>
<organism evidence="9 10">
    <name type="scientific">Halopiger aswanensis</name>
    <dbReference type="NCBI Taxonomy" id="148449"/>
    <lineage>
        <taxon>Archaea</taxon>
        <taxon>Methanobacteriati</taxon>
        <taxon>Methanobacteriota</taxon>
        <taxon>Stenosarchaea group</taxon>
        <taxon>Halobacteria</taxon>
        <taxon>Halobacteriales</taxon>
        <taxon>Natrialbaceae</taxon>
        <taxon>Halopiger</taxon>
    </lineage>
</organism>
<gene>
    <name evidence="9" type="ORF">ATJ93_3146</name>
</gene>
<evidence type="ECO:0000313" key="9">
    <source>
        <dbReference type="EMBL" id="RKD93517.1"/>
    </source>
</evidence>
<dbReference type="GO" id="GO:0003954">
    <property type="term" value="F:NADH dehydrogenase activity"/>
    <property type="evidence" value="ECO:0007669"/>
    <property type="project" value="TreeGrafter"/>
</dbReference>
<dbReference type="GO" id="GO:0042773">
    <property type="term" value="P:ATP synthesis coupled electron transport"/>
    <property type="evidence" value="ECO:0007669"/>
    <property type="project" value="InterPro"/>
</dbReference>
<dbReference type="AlphaFoldDB" id="A0A419WDH8"/>